<feature type="compositionally biased region" description="Acidic residues" evidence="3">
    <location>
        <begin position="415"/>
        <end position="439"/>
    </location>
</feature>
<feature type="compositionally biased region" description="Low complexity" evidence="3">
    <location>
        <begin position="187"/>
        <end position="199"/>
    </location>
</feature>
<keyword evidence="2" id="KW-0175">Coiled coil</keyword>
<dbReference type="GO" id="GO:0003677">
    <property type="term" value="F:DNA binding"/>
    <property type="evidence" value="ECO:0007669"/>
    <property type="project" value="TreeGrafter"/>
</dbReference>
<feature type="compositionally biased region" description="Polar residues" evidence="3">
    <location>
        <begin position="9"/>
        <end position="20"/>
    </location>
</feature>
<accession>A0A2T9ZCP6</accession>
<dbReference type="GO" id="GO:0005730">
    <property type="term" value="C:nucleolus"/>
    <property type="evidence" value="ECO:0007669"/>
    <property type="project" value="TreeGrafter"/>
</dbReference>
<evidence type="ECO:0000256" key="3">
    <source>
        <dbReference type="SAM" id="MobiDB-lite"/>
    </source>
</evidence>
<protein>
    <submittedName>
        <fullName evidence="4">Uncharacterized protein</fullName>
    </submittedName>
</protein>
<feature type="compositionally biased region" description="Basic and acidic residues" evidence="3">
    <location>
        <begin position="356"/>
        <end position="374"/>
    </location>
</feature>
<evidence type="ECO:0000256" key="1">
    <source>
        <dbReference type="ARBA" id="ARBA00006461"/>
    </source>
</evidence>
<dbReference type="PANTHER" id="PTHR22691:SF8">
    <property type="entry name" value="PROTEIN SPT2 HOMOLOG"/>
    <property type="match status" value="1"/>
</dbReference>
<dbReference type="GO" id="GO:0006360">
    <property type="term" value="P:transcription by RNA polymerase I"/>
    <property type="evidence" value="ECO:0007669"/>
    <property type="project" value="TreeGrafter"/>
</dbReference>
<feature type="compositionally biased region" description="Polar residues" evidence="3">
    <location>
        <begin position="73"/>
        <end position="96"/>
    </location>
</feature>
<reference evidence="4 5" key="1">
    <citation type="journal article" date="2018" name="MBio">
        <title>Comparative Genomics Reveals the Core Gene Toolbox for the Fungus-Insect Symbiosis.</title>
        <authorList>
            <person name="Wang Y."/>
            <person name="Stata M."/>
            <person name="Wang W."/>
            <person name="Stajich J.E."/>
            <person name="White M.M."/>
            <person name="Moncalvo J.M."/>
        </authorList>
    </citation>
    <scope>NUCLEOTIDE SEQUENCE [LARGE SCALE GENOMIC DNA]</scope>
    <source>
        <strain evidence="4 5">SC-DP-2</strain>
    </source>
</reference>
<feature type="compositionally biased region" description="Polar residues" evidence="3">
    <location>
        <begin position="208"/>
        <end position="239"/>
    </location>
</feature>
<dbReference type="PANTHER" id="PTHR22691">
    <property type="entry name" value="YEAST SPT2-RELATED"/>
    <property type="match status" value="1"/>
</dbReference>
<dbReference type="STRING" id="133381.A0A2T9ZCP6"/>
<evidence type="ECO:0000256" key="2">
    <source>
        <dbReference type="ARBA" id="ARBA00023054"/>
    </source>
</evidence>
<feature type="compositionally biased region" description="Basic and acidic residues" evidence="3">
    <location>
        <begin position="22"/>
        <end position="39"/>
    </location>
</feature>
<keyword evidence="5" id="KW-1185">Reference proteome</keyword>
<comment type="similarity">
    <text evidence="1">Belongs to the SPT2 family.</text>
</comment>
<feature type="compositionally biased region" description="Polar residues" evidence="3">
    <location>
        <begin position="125"/>
        <end position="148"/>
    </location>
</feature>
<feature type="compositionally biased region" description="Basic and acidic residues" evidence="3">
    <location>
        <begin position="382"/>
        <end position="393"/>
    </location>
</feature>
<feature type="compositionally biased region" description="Low complexity" evidence="3">
    <location>
        <begin position="112"/>
        <end position="124"/>
    </location>
</feature>
<dbReference type="EMBL" id="MBFS01000491">
    <property type="protein sequence ID" value="PVV02373.1"/>
    <property type="molecule type" value="Genomic_DNA"/>
</dbReference>
<feature type="compositionally biased region" description="Basic and acidic residues" evidence="3">
    <location>
        <begin position="270"/>
        <end position="281"/>
    </location>
</feature>
<gene>
    <name evidence="4" type="ORF">BB560_003176</name>
</gene>
<sequence>MLFDKLLKQAQSKPPTTTSSRLLEEKRKKLEKEKADAAKRRSLINRLDSPAPVPTAAPTPNTATPSDALKSKIPSTRNISNRPQPHDSNALQTKSKLSLDSRPKVPLKPITTRRPTSSPHSSNTKSANTTTQLSDPKRNNLSSHQPSAPINAKLSYKDLLSSAPQKGMGLVSKKPLVNNSSRELKPSSVSSSTSTNRSTYLHNKSPYPENNNPKQLKSISSSSYRDQPQSNRVPPTSVSDRLKQPISRKPAQLSESRRTLQKTDGNTIDRQTRIERQKRADSSIQRKALDKQDPPSSKKTDKSQASTTSTALKKPIRKLPPIDRYGIKSSKRKPSPDSSYSAAESSKRSSVTSSKRKYDEREDSASSSVRKSEYRSNNSSRARTDERRNEARNPRHFSNYRKGFNNGHRGSYYDNGDDYDDDDDSLKDFVVDDDEDEDYYGGNHYPKIDYRSEIRKLTGYDSRKYRDSYADQDSDDMEANASSQLREETISLKIAKIEDKIEEERLLKLEKMKKRRL</sequence>
<dbReference type="Pfam" id="PF08243">
    <property type="entry name" value="SPT2"/>
    <property type="match status" value="1"/>
</dbReference>
<comment type="caution">
    <text evidence="4">The sequence shown here is derived from an EMBL/GenBank/DDBJ whole genome shotgun (WGS) entry which is preliminary data.</text>
</comment>
<dbReference type="InterPro" id="IPR013256">
    <property type="entry name" value="Chromatin_SPT2"/>
</dbReference>
<dbReference type="GO" id="GO:0042393">
    <property type="term" value="F:histone binding"/>
    <property type="evidence" value="ECO:0007669"/>
    <property type="project" value="TreeGrafter"/>
</dbReference>
<organism evidence="4 5">
    <name type="scientific">Smittium megazygosporum</name>
    <dbReference type="NCBI Taxonomy" id="133381"/>
    <lineage>
        <taxon>Eukaryota</taxon>
        <taxon>Fungi</taxon>
        <taxon>Fungi incertae sedis</taxon>
        <taxon>Zoopagomycota</taxon>
        <taxon>Kickxellomycotina</taxon>
        <taxon>Harpellomycetes</taxon>
        <taxon>Harpellales</taxon>
        <taxon>Legeriomycetaceae</taxon>
        <taxon>Smittium</taxon>
    </lineage>
</organism>
<feature type="compositionally biased region" description="Basic and acidic residues" evidence="3">
    <location>
        <begin position="287"/>
        <end position="302"/>
    </location>
</feature>
<dbReference type="AlphaFoldDB" id="A0A2T9ZCP6"/>
<feature type="region of interest" description="Disordered" evidence="3">
    <location>
        <begin position="1"/>
        <end position="446"/>
    </location>
</feature>
<name>A0A2T9ZCP6_9FUNG</name>
<feature type="compositionally biased region" description="Low complexity" evidence="3">
    <location>
        <begin position="336"/>
        <end position="353"/>
    </location>
</feature>
<dbReference type="OrthoDB" id="6259853at2759"/>
<dbReference type="SMART" id="SM00784">
    <property type="entry name" value="SPT2"/>
    <property type="match status" value="1"/>
</dbReference>
<proteinExistence type="inferred from homology"/>
<dbReference type="GO" id="GO:0006334">
    <property type="term" value="P:nucleosome assembly"/>
    <property type="evidence" value="ECO:0007669"/>
    <property type="project" value="TreeGrafter"/>
</dbReference>
<evidence type="ECO:0000313" key="5">
    <source>
        <dbReference type="Proteomes" id="UP000245609"/>
    </source>
</evidence>
<dbReference type="Proteomes" id="UP000245609">
    <property type="component" value="Unassembled WGS sequence"/>
</dbReference>
<evidence type="ECO:0000313" key="4">
    <source>
        <dbReference type="EMBL" id="PVV02373.1"/>
    </source>
</evidence>